<evidence type="ECO:0000313" key="5">
    <source>
        <dbReference type="Proteomes" id="UP001176941"/>
    </source>
</evidence>
<keyword evidence="3" id="KW-0812">Transmembrane</keyword>
<evidence type="ECO:0000256" key="3">
    <source>
        <dbReference type="SAM" id="Phobius"/>
    </source>
</evidence>
<accession>A0ABN8ZIB6</accession>
<proteinExistence type="predicted"/>
<evidence type="ECO:0000256" key="1">
    <source>
        <dbReference type="ARBA" id="ARBA00004613"/>
    </source>
</evidence>
<comment type="subcellular location">
    <subcellularLocation>
        <location evidence="1">Secreted</location>
    </subcellularLocation>
</comment>
<dbReference type="Gene3D" id="3.10.360.10">
    <property type="entry name" value="Antimicrobial Peptide, Beta-defensin 2, Chain A"/>
    <property type="match status" value="1"/>
</dbReference>
<evidence type="ECO:0000256" key="2">
    <source>
        <dbReference type="ARBA" id="ARBA00022525"/>
    </source>
</evidence>
<dbReference type="Proteomes" id="UP001176941">
    <property type="component" value="Chromosome 31"/>
</dbReference>
<feature type="transmembrane region" description="Helical" evidence="3">
    <location>
        <begin position="40"/>
        <end position="65"/>
    </location>
</feature>
<keyword evidence="3" id="KW-1133">Transmembrane helix</keyword>
<feature type="non-terminal residue" evidence="4">
    <location>
        <position position="1"/>
    </location>
</feature>
<keyword evidence="2" id="KW-0964">Secreted</keyword>
<dbReference type="PANTHER" id="PTHR20515:SF0">
    <property type="entry name" value="BETA-DEFENSIN 103"/>
    <property type="match status" value="1"/>
</dbReference>
<name>A0ABN8ZIB6_RANTA</name>
<feature type="non-terminal residue" evidence="4">
    <location>
        <position position="99"/>
    </location>
</feature>
<reference evidence="4" key="1">
    <citation type="submission" date="2023-04" db="EMBL/GenBank/DDBJ databases">
        <authorList>
            <consortium name="ELIXIR-Norway"/>
        </authorList>
    </citation>
    <scope>NUCLEOTIDE SEQUENCE [LARGE SCALE GENOMIC DNA]</scope>
</reference>
<evidence type="ECO:0000313" key="4">
    <source>
        <dbReference type="EMBL" id="CAI9171584.1"/>
    </source>
</evidence>
<gene>
    <name evidence="4" type="ORF">MRATA1EN1_LOCUS20546</name>
</gene>
<organism evidence="4 5">
    <name type="scientific">Rangifer tarandus platyrhynchus</name>
    <name type="common">Svalbard reindeer</name>
    <dbReference type="NCBI Taxonomy" id="3082113"/>
    <lineage>
        <taxon>Eukaryota</taxon>
        <taxon>Metazoa</taxon>
        <taxon>Chordata</taxon>
        <taxon>Craniata</taxon>
        <taxon>Vertebrata</taxon>
        <taxon>Euteleostomi</taxon>
        <taxon>Mammalia</taxon>
        <taxon>Eutheria</taxon>
        <taxon>Laurasiatheria</taxon>
        <taxon>Artiodactyla</taxon>
        <taxon>Ruminantia</taxon>
        <taxon>Pecora</taxon>
        <taxon>Cervidae</taxon>
        <taxon>Odocoileinae</taxon>
        <taxon>Rangifer</taxon>
    </lineage>
</organism>
<sequence length="99" mass="11143">MVPAPSTGEGNWEQRPLSINTQGSVLRTPSQLGSQPAMRIYYLLFAYLFLFMLPVPGNGGIISGLQKYYCKRRSGRCLPKEEQIGRCSRVAEHAARRRN</sequence>
<protein>
    <submittedName>
        <fullName evidence="4">Uncharacterized protein</fullName>
    </submittedName>
</protein>
<keyword evidence="5" id="KW-1185">Reference proteome</keyword>
<keyword evidence="3" id="KW-0472">Membrane</keyword>
<dbReference type="EMBL" id="OX459967">
    <property type="protein sequence ID" value="CAI9171584.1"/>
    <property type="molecule type" value="Genomic_DNA"/>
</dbReference>
<dbReference type="PANTHER" id="PTHR20515">
    <property type="entry name" value="BETA-DEFENSIN"/>
    <property type="match status" value="1"/>
</dbReference>